<accession>A0AAD7ZRI3</accession>
<organism evidence="3 4">
    <name type="scientific">Diploptera punctata</name>
    <name type="common">Pacific beetle cockroach</name>
    <dbReference type="NCBI Taxonomy" id="6984"/>
    <lineage>
        <taxon>Eukaryota</taxon>
        <taxon>Metazoa</taxon>
        <taxon>Ecdysozoa</taxon>
        <taxon>Arthropoda</taxon>
        <taxon>Hexapoda</taxon>
        <taxon>Insecta</taxon>
        <taxon>Pterygota</taxon>
        <taxon>Neoptera</taxon>
        <taxon>Polyneoptera</taxon>
        <taxon>Dictyoptera</taxon>
        <taxon>Blattodea</taxon>
        <taxon>Blaberoidea</taxon>
        <taxon>Blaberidae</taxon>
        <taxon>Diplopterinae</taxon>
        <taxon>Diploptera</taxon>
    </lineage>
</organism>
<dbReference type="Proteomes" id="UP001233999">
    <property type="component" value="Unassembled WGS sequence"/>
</dbReference>
<dbReference type="GO" id="GO:0005737">
    <property type="term" value="C:cytoplasm"/>
    <property type="evidence" value="ECO:0007669"/>
    <property type="project" value="TreeGrafter"/>
</dbReference>
<keyword evidence="1" id="KW-0560">Oxidoreductase</keyword>
<feature type="transmembrane region" description="Helical" evidence="2">
    <location>
        <begin position="55"/>
        <end position="75"/>
    </location>
</feature>
<dbReference type="EMBL" id="JASPKZ010007351">
    <property type="protein sequence ID" value="KAJ9584837.1"/>
    <property type="molecule type" value="Genomic_DNA"/>
</dbReference>
<feature type="non-terminal residue" evidence="3">
    <location>
        <position position="100"/>
    </location>
</feature>
<keyword evidence="2" id="KW-0812">Transmembrane</keyword>
<protein>
    <submittedName>
        <fullName evidence="3">Uncharacterized protein</fullName>
    </submittedName>
</protein>
<reference evidence="3" key="1">
    <citation type="journal article" date="2023" name="IScience">
        <title>Live-bearing cockroach genome reveals convergent evolutionary mechanisms linked to viviparity in insects and beyond.</title>
        <authorList>
            <person name="Fouks B."/>
            <person name="Harrison M.C."/>
            <person name="Mikhailova A.A."/>
            <person name="Marchal E."/>
            <person name="English S."/>
            <person name="Carruthers M."/>
            <person name="Jennings E.C."/>
            <person name="Chiamaka E.L."/>
            <person name="Frigard R.A."/>
            <person name="Pippel M."/>
            <person name="Attardo G.M."/>
            <person name="Benoit J.B."/>
            <person name="Bornberg-Bauer E."/>
            <person name="Tobe S.S."/>
        </authorList>
    </citation>
    <scope>NUCLEOTIDE SEQUENCE</scope>
    <source>
        <strain evidence="3">Stay&amp;Tobe</strain>
    </source>
</reference>
<dbReference type="PANTHER" id="PTHR10801:SF0">
    <property type="entry name" value="DELTA(24)-STEROL REDUCTASE"/>
    <property type="match status" value="1"/>
</dbReference>
<dbReference type="InterPro" id="IPR040165">
    <property type="entry name" value="Diminuto-like"/>
</dbReference>
<dbReference type="AlphaFoldDB" id="A0AAD7ZRI3"/>
<evidence type="ECO:0000256" key="2">
    <source>
        <dbReference type="SAM" id="Phobius"/>
    </source>
</evidence>
<feature type="non-terminal residue" evidence="3">
    <location>
        <position position="1"/>
    </location>
</feature>
<proteinExistence type="predicted"/>
<sequence>FLIAHHVIEATVFLANLTLCVFTRKTNNGDTLKELVGNQIPMEKLLQHVIVNYRWVFVCFFLLPASLLFEIYNYARNWLTVKLKSAPLQHCRKVKDVQKQ</sequence>
<dbReference type="GO" id="GO:0000246">
    <property type="term" value="F:Delta24(24-1) sterol reductase activity"/>
    <property type="evidence" value="ECO:0007669"/>
    <property type="project" value="TreeGrafter"/>
</dbReference>
<gene>
    <name evidence="3" type="ORF">L9F63_020804</name>
</gene>
<name>A0AAD7ZRI3_DIPPU</name>
<evidence type="ECO:0000313" key="4">
    <source>
        <dbReference type="Proteomes" id="UP001233999"/>
    </source>
</evidence>
<keyword evidence="2" id="KW-0472">Membrane</keyword>
<keyword evidence="4" id="KW-1185">Reference proteome</keyword>
<reference evidence="3" key="2">
    <citation type="submission" date="2023-05" db="EMBL/GenBank/DDBJ databases">
        <authorList>
            <person name="Fouks B."/>
        </authorList>
    </citation>
    <scope>NUCLEOTIDE SEQUENCE</scope>
    <source>
        <strain evidence="3">Stay&amp;Tobe</strain>
        <tissue evidence="3">Testes</tissue>
    </source>
</reference>
<evidence type="ECO:0000256" key="1">
    <source>
        <dbReference type="ARBA" id="ARBA00023002"/>
    </source>
</evidence>
<dbReference type="PANTHER" id="PTHR10801">
    <property type="entry name" value="24-DEHYDROCHOLESTEROL REDUCTASE"/>
    <property type="match status" value="1"/>
</dbReference>
<evidence type="ECO:0000313" key="3">
    <source>
        <dbReference type="EMBL" id="KAJ9584837.1"/>
    </source>
</evidence>
<comment type="caution">
    <text evidence="3">The sequence shown here is derived from an EMBL/GenBank/DDBJ whole genome shotgun (WGS) entry which is preliminary data.</text>
</comment>
<keyword evidence="2" id="KW-1133">Transmembrane helix</keyword>
<dbReference type="GO" id="GO:0008202">
    <property type="term" value="P:steroid metabolic process"/>
    <property type="evidence" value="ECO:0007669"/>
    <property type="project" value="TreeGrafter"/>
</dbReference>
<dbReference type="GO" id="GO:0016020">
    <property type="term" value="C:membrane"/>
    <property type="evidence" value="ECO:0007669"/>
    <property type="project" value="TreeGrafter"/>
</dbReference>